<comment type="caution">
    <text evidence="2">The sequence shown here is derived from an EMBL/GenBank/DDBJ whole genome shotgun (WGS) entry which is preliminary data.</text>
</comment>
<evidence type="ECO:0000256" key="1">
    <source>
        <dbReference type="SAM" id="SignalP"/>
    </source>
</evidence>
<keyword evidence="1" id="KW-0732">Signal</keyword>
<dbReference type="AlphaFoldDB" id="A0A0P6WQL5"/>
<protein>
    <recommendedName>
        <fullName evidence="4">SH3b domain-containing protein</fullName>
    </recommendedName>
</protein>
<evidence type="ECO:0000313" key="2">
    <source>
        <dbReference type="EMBL" id="KPL71118.1"/>
    </source>
</evidence>
<accession>A0A0P6WQL5</accession>
<evidence type="ECO:0008006" key="4">
    <source>
        <dbReference type="Google" id="ProtNLM"/>
    </source>
</evidence>
<feature type="chain" id="PRO_5006132573" description="SH3b domain-containing protein" evidence="1">
    <location>
        <begin position="20"/>
        <end position="250"/>
    </location>
</feature>
<dbReference type="EMBL" id="LGCK01000012">
    <property type="protein sequence ID" value="KPL71118.1"/>
    <property type="molecule type" value="Genomic_DNA"/>
</dbReference>
<evidence type="ECO:0000313" key="3">
    <source>
        <dbReference type="Proteomes" id="UP000050430"/>
    </source>
</evidence>
<reference evidence="2 3" key="1">
    <citation type="submission" date="2015-07" db="EMBL/GenBank/DDBJ databases">
        <title>Genome sequence of Leptolinea tardivitalis DSM 16556.</title>
        <authorList>
            <person name="Hemp J."/>
            <person name="Ward L.M."/>
            <person name="Pace L.A."/>
            <person name="Fischer W.W."/>
        </authorList>
    </citation>
    <scope>NUCLEOTIDE SEQUENCE [LARGE SCALE GENOMIC DNA]</scope>
    <source>
        <strain evidence="2 3">YMTK-2</strain>
    </source>
</reference>
<keyword evidence="3" id="KW-1185">Reference proteome</keyword>
<organism evidence="2 3">
    <name type="scientific">Leptolinea tardivitalis</name>
    <dbReference type="NCBI Taxonomy" id="229920"/>
    <lineage>
        <taxon>Bacteria</taxon>
        <taxon>Bacillati</taxon>
        <taxon>Chloroflexota</taxon>
        <taxon>Anaerolineae</taxon>
        <taxon>Anaerolineales</taxon>
        <taxon>Anaerolineaceae</taxon>
        <taxon>Leptolinea</taxon>
    </lineage>
</organism>
<name>A0A0P6WQL5_9CHLR</name>
<gene>
    <name evidence="2" type="ORF">ADM99_12690</name>
</gene>
<sequence>MKRASLFFLLVLLMTACNSGKPAESEGKPTSLATEIPCPGVTPRGVIKGGMAYTVINGSVLSVDLYSRPESSEKIASIEHHIRVTVQDGPVCSSDSAWWQVALLDGKKGWLQIGNKIKAGDSTYELALEPYKDDAVQRDVPDNRKTEAQIRYIVADIELGGSDVRKYYEDQIAARPDDPETDLMKTAIDIIQTGKNGQVLANASAFERKPLRGGTSVVDAGTEYVQPGLDIILTPCDGAAADPVCAKLKP</sequence>
<proteinExistence type="predicted"/>
<dbReference type="RefSeq" id="WP_062422869.1">
    <property type="nucleotide sequence ID" value="NZ_BBYA01000011.1"/>
</dbReference>
<feature type="signal peptide" evidence="1">
    <location>
        <begin position="1"/>
        <end position="19"/>
    </location>
</feature>
<dbReference type="Proteomes" id="UP000050430">
    <property type="component" value="Unassembled WGS sequence"/>
</dbReference>
<dbReference type="PROSITE" id="PS51257">
    <property type="entry name" value="PROKAR_LIPOPROTEIN"/>
    <property type="match status" value="1"/>
</dbReference>